<gene>
    <name evidence="3" type="primary">LOC112055085</name>
</gene>
<reference evidence="3" key="1">
    <citation type="submission" date="2025-08" db="UniProtKB">
        <authorList>
            <consortium name="RefSeq"/>
        </authorList>
    </citation>
    <scope>IDENTIFICATION</scope>
</reference>
<organism evidence="2 3">
    <name type="scientific">Bicyclus anynana</name>
    <name type="common">Squinting bush brown butterfly</name>
    <dbReference type="NCBI Taxonomy" id="110368"/>
    <lineage>
        <taxon>Eukaryota</taxon>
        <taxon>Metazoa</taxon>
        <taxon>Ecdysozoa</taxon>
        <taxon>Arthropoda</taxon>
        <taxon>Hexapoda</taxon>
        <taxon>Insecta</taxon>
        <taxon>Pterygota</taxon>
        <taxon>Neoptera</taxon>
        <taxon>Endopterygota</taxon>
        <taxon>Lepidoptera</taxon>
        <taxon>Glossata</taxon>
        <taxon>Ditrysia</taxon>
        <taxon>Papilionoidea</taxon>
        <taxon>Nymphalidae</taxon>
        <taxon>Satyrinae</taxon>
        <taxon>Satyrini</taxon>
        <taxon>Mycalesina</taxon>
        <taxon>Bicyclus</taxon>
    </lineage>
</organism>
<evidence type="ECO:0000256" key="1">
    <source>
        <dbReference type="SAM" id="SignalP"/>
    </source>
</evidence>
<dbReference type="RefSeq" id="XP_023950843.2">
    <property type="nucleotide sequence ID" value="XM_024095075.2"/>
</dbReference>
<evidence type="ECO:0000313" key="3">
    <source>
        <dbReference type="RefSeq" id="XP_023950843.2"/>
    </source>
</evidence>
<dbReference type="Proteomes" id="UP001652582">
    <property type="component" value="Chromosome 18"/>
</dbReference>
<sequence>MCFITHLVILLFCVTKCCAKIEINITVASSRRGIKVAVKGTDDKIIGDKEVNIFNITEFNLKRGVKRDFGIAPTPSDVYIKDPTPYGNLFHKYKWQQVTRKTVIKRIATQDIMYENVLLTVHDHTNNTPRKINIPVKLYENVENSLKSYWSASGYPVDDVYYVANIAFSNTKDKRIKFENKWRNDSLKMATLPVGYETAGHITIGPEKVITMKLSAKKTIILLKITYETKLTGNFVANYPRRLGPYHFWAPSVSSVMRALNFNNNIITSEIMEIKCHTDPVLEVFDKSSGKRIPIVFSSSKPIRKPKFKNKIGP</sequence>
<keyword evidence="2" id="KW-1185">Reference proteome</keyword>
<keyword evidence="1" id="KW-0732">Signal</keyword>
<feature type="chain" id="PRO_5046135746" evidence="1">
    <location>
        <begin position="20"/>
        <end position="314"/>
    </location>
</feature>
<feature type="signal peptide" evidence="1">
    <location>
        <begin position="1"/>
        <end position="19"/>
    </location>
</feature>
<name>A0A6J1P0Z0_BICAN</name>
<proteinExistence type="predicted"/>
<protein>
    <submittedName>
        <fullName evidence="3">Uncharacterized protein LOC112055085</fullName>
    </submittedName>
</protein>
<dbReference type="OrthoDB" id="7405779at2759"/>
<dbReference type="KEGG" id="bany:112055085"/>
<dbReference type="CDD" id="cd20235">
    <property type="entry name" value="PFM_spherulin-2a-like"/>
    <property type="match status" value="1"/>
</dbReference>
<evidence type="ECO:0000313" key="2">
    <source>
        <dbReference type="Proteomes" id="UP001652582"/>
    </source>
</evidence>
<dbReference type="GeneID" id="112055085"/>
<accession>A0A6J1P0Z0</accession>
<dbReference type="AlphaFoldDB" id="A0A6J1P0Z0"/>